<dbReference type="Proteomes" id="UP000516106">
    <property type="component" value="Chromosome"/>
</dbReference>
<protein>
    <submittedName>
        <fullName evidence="7">Radical SAM protein</fullName>
    </submittedName>
</protein>
<evidence type="ECO:0000313" key="7">
    <source>
        <dbReference type="EMBL" id="BCJ10158.1"/>
    </source>
</evidence>
<evidence type="ECO:0000256" key="5">
    <source>
        <dbReference type="ARBA" id="ARBA00023014"/>
    </source>
</evidence>
<dbReference type="Pfam" id="PF13353">
    <property type="entry name" value="Fer4_12"/>
    <property type="match status" value="1"/>
</dbReference>
<dbReference type="InterPro" id="IPR007197">
    <property type="entry name" value="rSAM"/>
</dbReference>
<evidence type="ECO:0000256" key="2">
    <source>
        <dbReference type="ARBA" id="ARBA00022691"/>
    </source>
</evidence>
<dbReference type="UniPathway" id="UPA00782"/>
<comment type="cofactor">
    <cofactor evidence="1">
        <name>[4Fe-4S] cluster</name>
        <dbReference type="ChEBI" id="CHEBI:49883"/>
    </cofactor>
</comment>
<dbReference type="InterPro" id="IPR023885">
    <property type="entry name" value="4Fe4S-binding_SPASM_dom"/>
</dbReference>
<keyword evidence="4" id="KW-0408">Iron</keyword>
<accession>A0A7G1IRX6</accession>
<dbReference type="EMBL" id="AP023349">
    <property type="protein sequence ID" value="BCJ10158.1"/>
    <property type="molecule type" value="Genomic_DNA"/>
</dbReference>
<evidence type="ECO:0000256" key="3">
    <source>
        <dbReference type="ARBA" id="ARBA00022723"/>
    </source>
</evidence>
<dbReference type="PANTHER" id="PTHR43273">
    <property type="entry name" value="ANAEROBIC SULFATASE-MATURATING ENZYME HOMOLOG ASLB-RELATED"/>
    <property type="match status" value="1"/>
</dbReference>
<name>A0A7G1IRX6_STRMT</name>
<dbReference type="SUPFAM" id="SSF102114">
    <property type="entry name" value="Radical SAM enzymes"/>
    <property type="match status" value="1"/>
</dbReference>
<evidence type="ECO:0000313" key="8">
    <source>
        <dbReference type="Proteomes" id="UP000516106"/>
    </source>
</evidence>
<dbReference type="InterPro" id="IPR013785">
    <property type="entry name" value="Aldolase_TIM"/>
</dbReference>
<dbReference type="GO" id="GO:0016491">
    <property type="term" value="F:oxidoreductase activity"/>
    <property type="evidence" value="ECO:0007669"/>
    <property type="project" value="InterPro"/>
</dbReference>
<dbReference type="NCBIfam" id="TIGR04085">
    <property type="entry name" value="rSAM_more_4Fe4S"/>
    <property type="match status" value="1"/>
</dbReference>
<dbReference type="GO" id="GO:0046872">
    <property type="term" value="F:metal ion binding"/>
    <property type="evidence" value="ECO:0007669"/>
    <property type="project" value="UniProtKB-KW"/>
</dbReference>
<dbReference type="GO" id="GO:0051536">
    <property type="term" value="F:iron-sulfur cluster binding"/>
    <property type="evidence" value="ECO:0007669"/>
    <property type="project" value="UniProtKB-KW"/>
</dbReference>
<dbReference type="SFLD" id="SFLDG01067">
    <property type="entry name" value="SPASM/twitch_domain_containing"/>
    <property type="match status" value="1"/>
</dbReference>
<dbReference type="SFLD" id="SFLDS00029">
    <property type="entry name" value="Radical_SAM"/>
    <property type="match status" value="1"/>
</dbReference>
<proteinExistence type="inferred from homology"/>
<dbReference type="InterPro" id="IPR023867">
    <property type="entry name" value="Sulphatase_maturase_rSAM"/>
</dbReference>
<organism evidence="7 8">
    <name type="scientific">Streptococcus mitis</name>
    <dbReference type="NCBI Taxonomy" id="28037"/>
    <lineage>
        <taxon>Bacteria</taxon>
        <taxon>Bacillati</taxon>
        <taxon>Bacillota</taxon>
        <taxon>Bacilli</taxon>
        <taxon>Lactobacillales</taxon>
        <taxon>Streptococcaceae</taxon>
        <taxon>Streptococcus</taxon>
        <taxon>Streptococcus mitis group</taxon>
    </lineage>
</organism>
<evidence type="ECO:0000256" key="6">
    <source>
        <dbReference type="ARBA" id="ARBA00023601"/>
    </source>
</evidence>
<sequence>METIYSFSTDDVVYLKNLYTGSICEIDEELFKKLSLKEFPYLISEIDKQVPFIHSKRIVEGDELSLYIVTTMSCNLTCSYCFENDKDRKPSLSSEYDGKKIVNFILDELNFKKYKSLDICFTGGESLYNFQFIRNLCETLDEKLAIPISYTLITNGTIFTNKIMSFLDCHNFAIQVSFDGDEHYHNLERCNRLGKGTYHRIINNLSVMLEKYKNLSIQARVNISKRNYISIQKLFLDLKKYTEFENFNLYFDFVAVPNDSILYIDSETKKKICLDLLLFLSKENIPYYHDLKIGGYCMFKNQDSLTIHANGNLYKCYSLVGNENYQLGSIGQVTNELTGLGSMCPYKDCAYYEFCYGDCPFNTFVNNGKMERDCQFDYLEWFHKIVFLDELGLLTKEDVEGTIQHISVHKIYVDKNLTMEACR</sequence>
<dbReference type="AlphaFoldDB" id="A0A7G1IRX6"/>
<dbReference type="CDD" id="cd01335">
    <property type="entry name" value="Radical_SAM"/>
    <property type="match status" value="1"/>
</dbReference>
<keyword evidence="2" id="KW-0949">S-adenosyl-L-methionine</keyword>
<evidence type="ECO:0000256" key="1">
    <source>
        <dbReference type="ARBA" id="ARBA00001966"/>
    </source>
</evidence>
<dbReference type="Gene3D" id="3.20.20.70">
    <property type="entry name" value="Aldolase class I"/>
    <property type="match status" value="1"/>
</dbReference>
<comment type="similarity">
    <text evidence="6">Belongs to the radical SAM superfamily. Anaerobic sulfatase-maturating enzyme family.</text>
</comment>
<dbReference type="PANTHER" id="PTHR43273:SF3">
    <property type="entry name" value="ANAEROBIC SULFATASE-MATURATING ENZYME HOMOLOG ASLB-RELATED"/>
    <property type="match status" value="1"/>
</dbReference>
<gene>
    <name evidence="7" type="ORF">SMNM65_05900</name>
</gene>
<keyword evidence="3" id="KW-0479">Metal-binding</keyword>
<dbReference type="InterPro" id="IPR058240">
    <property type="entry name" value="rSAM_sf"/>
</dbReference>
<keyword evidence="5" id="KW-0411">Iron-sulfur</keyword>
<evidence type="ECO:0000256" key="4">
    <source>
        <dbReference type="ARBA" id="ARBA00023004"/>
    </source>
</evidence>
<reference evidence="8" key="1">
    <citation type="submission" date="2020-08" db="EMBL/GenBank/DDBJ databases">
        <title>Complete genome sequence of Streptococcus mitis strain Nm-65.</title>
        <authorList>
            <person name="Tabata A."/>
            <person name="Ohkuni H."/>
            <person name="Nagamune H."/>
        </authorList>
    </citation>
    <scope>NUCLEOTIDE SEQUENCE [LARGE SCALE GENOMIC DNA]</scope>
    <source>
        <strain evidence="8">Nm-65</strain>
    </source>
</reference>